<protein>
    <submittedName>
        <fullName evidence="2">Uncharacterized protein</fullName>
    </submittedName>
</protein>
<dbReference type="Proteomes" id="UP000501690">
    <property type="component" value="Linkage Group LG6"/>
</dbReference>
<feature type="compositionally biased region" description="Polar residues" evidence="1">
    <location>
        <begin position="14"/>
        <end position="23"/>
    </location>
</feature>
<feature type="compositionally biased region" description="Basic and acidic residues" evidence="1">
    <location>
        <begin position="43"/>
        <end position="57"/>
    </location>
</feature>
<evidence type="ECO:0000313" key="3">
    <source>
        <dbReference type="Proteomes" id="UP000501690"/>
    </source>
</evidence>
<name>A0A4D6M720_VIGUN</name>
<dbReference type="EMBL" id="CP039350">
    <property type="protein sequence ID" value="QCD96697.1"/>
    <property type="molecule type" value="Genomic_DNA"/>
</dbReference>
<feature type="compositionally biased region" description="Polar residues" evidence="1">
    <location>
        <begin position="31"/>
        <end position="42"/>
    </location>
</feature>
<reference evidence="2 3" key="1">
    <citation type="submission" date="2019-04" db="EMBL/GenBank/DDBJ databases">
        <title>An improved genome assembly and genetic linkage map for asparagus bean, Vigna unguiculata ssp. sesquipedialis.</title>
        <authorList>
            <person name="Xia Q."/>
            <person name="Zhang R."/>
            <person name="Dong Y."/>
        </authorList>
    </citation>
    <scope>NUCLEOTIDE SEQUENCE [LARGE SCALE GENOMIC DNA]</scope>
    <source>
        <tissue evidence="2">Leaf</tissue>
    </source>
</reference>
<dbReference type="AlphaFoldDB" id="A0A4D6M720"/>
<sequence>MVAENAAALHLAETITTTPTHCSRNGRDSRSTTPANPTTVPSSEKETSHGRAAKGETMEAETLVWKESAFCHLSACYWTVQLVNWSTGQSQQSNCGQYCENG</sequence>
<accession>A0A4D6M720</accession>
<proteinExistence type="predicted"/>
<keyword evidence="3" id="KW-1185">Reference proteome</keyword>
<feature type="region of interest" description="Disordered" evidence="1">
    <location>
        <begin position="1"/>
        <end position="58"/>
    </location>
</feature>
<organism evidence="2 3">
    <name type="scientific">Vigna unguiculata</name>
    <name type="common">Cowpea</name>
    <dbReference type="NCBI Taxonomy" id="3917"/>
    <lineage>
        <taxon>Eukaryota</taxon>
        <taxon>Viridiplantae</taxon>
        <taxon>Streptophyta</taxon>
        <taxon>Embryophyta</taxon>
        <taxon>Tracheophyta</taxon>
        <taxon>Spermatophyta</taxon>
        <taxon>Magnoliopsida</taxon>
        <taxon>eudicotyledons</taxon>
        <taxon>Gunneridae</taxon>
        <taxon>Pentapetalae</taxon>
        <taxon>rosids</taxon>
        <taxon>fabids</taxon>
        <taxon>Fabales</taxon>
        <taxon>Fabaceae</taxon>
        <taxon>Papilionoideae</taxon>
        <taxon>50 kb inversion clade</taxon>
        <taxon>NPAAA clade</taxon>
        <taxon>indigoferoid/millettioid clade</taxon>
        <taxon>Phaseoleae</taxon>
        <taxon>Vigna</taxon>
    </lineage>
</organism>
<evidence type="ECO:0000313" key="2">
    <source>
        <dbReference type="EMBL" id="QCD96697.1"/>
    </source>
</evidence>
<evidence type="ECO:0000256" key="1">
    <source>
        <dbReference type="SAM" id="MobiDB-lite"/>
    </source>
</evidence>
<gene>
    <name evidence="2" type="ORF">DEO72_LG6g1405</name>
</gene>